<feature type="coiled-coil region" evidence="1">
    <location>
        <begin position="279"/>
        <end position="309"/>
    </location>
</feature>
<evidence type="ECO:0000256" key="2">
    <source>
        <dbReference type="SAM" id="MobiDB-lite"/>
    </source>
</evidence>
<protein>
    <recommendedName>
        <fullName evidence="5">PAS domain-containing protein</fullName>
    </recommendedName>
</protein>
<keyword evidence="1" id="KW-0175">Coiled coil</keyword>
<evidence type="ECO:0008006" key="5">
    <source>
        <dbReference type="Google" id="ProtNLM"/>
    </source>
</evidence>
<accession>A0AAV7ZFZ8</accession>
<evidence type="ECO:0000313" key="3">
    <source>
        <dbReference type="EMBL" id="KAJ3439826.1"/>
    </source>
</evidence>
<dbReference type="Proteomes" id="UP001146793">
    <property type="component" value="Unassembled WGS sequence"/>
</dbReference>
<comment type="caution">
    <text evidence="3">The sequence shown here is derived from an EMBL/GenBank/DDBJ whole genome shotgun (WGS) entry which is preliminary data.</text>
</comment>
<reference evidence="3" key="1">
    <citation type="submission" date="2022-08" db="EMBL/GenBank/DDBJ databases">
        <title>Novel sulphate-reducing endosymbionts in the free-living metamonad Anaeramoeba.</title>
        <authorList>
            <person name="Jerlstrom-Hultqvist J."/>
            <person name="Cepicka I."/>
            <person name="Gallot-Lavallee L."/>
            <person name="Salas-Leiva D."/>
            <person name="Curtis B.A."/>
            <person name="Zahonova K."/>
            <person name="Pipaliya S."/>
            <person name="Dacks J."/>
            <person name="Roger A.J."/>
        </authorList>
    </citation>
    <scope>NUCLEOTIDE SEQUENCE</scope>
    <source>
        <strain evidence="3">Busselton2</strain>
    </source>
</reference>
<organism evidence="3 4">
    <name type="scientific">Anaeramoeba flamelloides</name>
    <dbReference type="NCBI Taxonomy" id="1746091"/>
    <lineage>
        <taxon>Eukaryota</taxon>
        <taxon>Metamonada</taxon>
        <taxon>Anaeramoebidae</taxon>
        <taxon>Anaeramoeba</taxon>
    </lineage>
</organism>
<dbReference type="AlphaFoldDB" id="A0AAV7ZFZ8"/>
<sequence>MGNQTISTKNSHHIKRRHKKRYFKKLESIDLNITVFQMSTDNMVYANKTALKDLGIKKFPEKGGIDDKKLMQPYQKFFKCSAEEALKQIHQQIANSKDGTIQFGWNYRTVQGEPYSRWVTTTTIVIGKELYLQAIAQKIDDEDEEPESIDQSYLKVKISDGSSDLTTNMDTSETTTIQENKEQEKKSTSFGRITSLEEFNKEDFAENIIDGIKKKIRSYDDYETETFVTNQLNLLNSKIEEQKNYYQQKISELLQSSSKQKTDQKQKYLELETLYGKRLESFKKEKKANQELKEEVKQLKKRISKIKKAIN</sequence>
<feature type="compositionally biased region" description="Polar residues" evidence="2">
    <location>
        <begin position="164"/>
        <end position="178"/>
    </location>
</feature>
<dbReference type="EMBL" id="JANTQA010000032">
    <property type="protein sequence ID" value="KAJ3439826.1"/>
    <property type="molecule type" value="Genomic_DNA"/>
</dbReference>
<evidence type="ECO:0000256" key="1">
    <source>
        <dbReference type="SAM" id="Coils"/>
    </source>
</evidence>
<name>A0AAV7ZFZ8_9EUKA</name>
<proteinExistence type="predicted"/>
<gene>
    <name evidence="3" type="ORF">M0812_15866</name>
</gene>
<feature type="region of interest" description="Disordered" evidence="2">
    <location>
        <begin position="164"/>
        <end position="189"/>
    </location>
</feature>
<evidence type="ECO:0000313" key="4">
    <source>
        <dbReference type="Proteomes" id="UP001146793"/>
    </source>
</evidence>